<protein>
    <submittedName>
        <fullName evidence="1">Uncharacterized protein</fullName>
    </submittedName>
</protein>
<proteinExistence type="predicted"/>
<dbReference type="EMBL" id="LKAM01000001">
    <property type="protein sequence ID" value="KUM51414.1"/>
    <property type="molecule type" value="Genomic_DNA"/>
</dbReference>
<evidence type="ECO:0000313" key="1">
    <source>
        <dbReference type="EMBL" id="KUM51414.1"/>
    </source>
</evidence>
<reference evidence="1" key="1">
    <citation type="journal article" date="2015" name="Genome Biol. Evol.">
        <title>Organellar Genomes of White Spruce (Picea glauca): Assembly and Annotation.</title>
        <authorList>
            <person name="Jackman S.D."/>
            <person name="Warren R.L."/>
            <person name="Gibb E.A."/>
            <person name="Vandervalk B.P."/>
            <person name="Mohamadi H."/>
            <person name="Chu J."/>
            <person name="Raymond A."/>
            <person name="Pleasance S."/>
            <person name="Coope R."/>
            <person name="Wildung M.R."/>
            <person name="Ritland C.E."/>
            <person name="Bousquet J."/>
            <person name="Jones S.J."/>
            <person name="Bohlmann J."/>
            <person name="Birol I."/>
        </authorList>
    </citation>
    <scope>NUCLEOTIDE SEQUENCE [LARGE SCALE GENOMIC DNA]</scope>
    <source>
        <tissue evidence="1">Flushing bud</tissue>
    </source>
</reference>
<organism evidence="1">
    <name type="scientific">Picea glauca</name>
    <name type="common">White spruce</name>
    <name type="synonym">Pinus glauca</name>
    <dbReference type="NCBI Taxonomy" id="3330"/>
    <lineage>
        <taxon>Eukaryota</taxon>
        <taxon>Viridiplantae</taxon>
        <taxon>Streptophyta</taxon>
        <taxon>Embryophyta</taxon>
        <taxon>Tracheophyta</taxon>
        <taxon>Spermatophyta</taxon>
        <taxon>Pinopsida</taxon>
        <taxon>Pinidae</taxon>
        <taxon>Conifers I</taxon>
        <taxon>Pinales</taxon>
        <taxon>Pinaceae</taxon>
        <taxon>Picea</taxon>
    </lineage>
</organism>
<name>A0A101M5U9_PICGL</name>
<geneLocation type="mitochondrion" evidence="1"/>
<gene>
    <name evidence="1" type="ORF">ABT39_MTgene1262</name>
</gene>
<keyword evidence="1" id="KW-0496">Mitochondrion</keyword>
<comment type="caution">
    <text evidence="1">The sequence shown here is derived from an EMBL/GenBank/DDBJ whole genome shotgun (WGS) entry which is preliminary data.</text>
</comment>
<dbReference type="AlphaFoldDB" id="A0A101M5U9"/>
<sequence length="84" mass="9384">MLQLAARPVILRCVQVVSAYRSRVQPPPVYLSYALLCTLPMPLISLSAPYPYRSLLNLSSFSIRKSKTLRCSHIHPCCPSPIVT</sequence>
<accession>A0A101M5U9</accession>